<keyword evidence="1" id="KW-0472">Membrane</keyword>
<keyword evidence="3" id="KW-1185">Reference proteome</keyword>
<feature type="transmembrane region" description="Helical" evidence="1">
    <location>
        <begin position="53"/>
        <end position="73"/>
    </location>
</feature>
<organism evidence="2 3">
    <name type="scientific">Pilimelia anulata</name>
    <dbReference type="NCBI Taxonomy" id="53371"/>
    <lineage>
        <taxon>Bacteria</taxon>
        <taxon>Bacillati</taxon>
        <taxon>Actinomycetota</taxon>
        <taxon>Actinomycetes</taxon>
        <taxon>Micromonosporales</taxon>
        <taxon>Micromonosporaceae</taxon>
        <taxon>Pilimelia</taxon>
    </lineage>
</organism>
<name>A0A8J3B0B2_9ACTN</name>
<gene>
    <name evidence="2" type="ORF">GCM10010123_07590</name>
</gene>
<protein>
    <recommendedName>
        <fullName evidence="4">Zinc ribbon domain-containing protein</fullName>
    </recommendedName>
</protein>
<keyword evidence="1" id="KW-0812">Transmembrane</keyword>
<dbReference type="EMBL" id="BMQB01000001">
    <property type="protein sequence ID" value="GGJ80196.1"/>
    <property type="molecule type" value="Genomic_DNA"/>
</dbReference>
<reference evidence="2" key="2">
    <citation type="submission" date="2020-09" db="EMBL/GenBank/DDBJ databases">
        <authorList>
            <person name="Sun Q."/>
            <person name="Ohkuma M."/>
        </authorList>
    </citation>
    <scope>NUCLEOTIDE SEQUENCE</scope>
    <source>
        <strain evidence="2">JCM 3090</strain>
    </source>
</reference>
<keyword evidence="1" id="KW-1133">Transmembrane helix</keyword>
<comment type="caution">
    <text evidence="2">The sequence shown here is derived from an EMBL/GenBank/DDBJ whole genome shotgun (WGS) entry which is preliminary data.</text>
</comment>
<evidence type="ECO:0000313" key="3">
    <source>
        <dbReference type="Proteomes" id="UP000649739"/>
    </source>
</evidence>
<proteinExistence type="predicted"/>
<sequence>MRGTPAECPRCAALVDPAAGRCVQCGSALAPEPEPAAAPPASAPAPAAARGEYRWLVGALLATVVLIVLVVRLTGGAADAEFQPAPVPTSDAAAPVTPSPPAGAAEQAAAVDALLDSSTASRTRLATALADVGACRRLPAAAAALRDVTAQRDRQVRELAGTATDRLPDGTAVRTTLAAALRESAAADRAFTRWAERAAAGRCADGDADRRDGMAASARARSAKLAFCAVWNRVAAEHGLAERDPDRV</sequence>
<dbReference type="RefSeq" id="WP_189168559.1">
    <property type="nucleotide sequence ID" value="NZ_BMQB01000001.1"/>
</dbReference>
<dbReference type="AlphaFoldDB" id="A0A8J3B0B2"/>
<accession>A0A8J3B0B2</accession>
<reference evidence="2" key="1">
    <citation type="journal article" date="2014" name="Int. J. Syst. Evol. Microbiol.">
        <title>Complete genome sequence of Corynebacterium casei LMG S-19264T (=DSM 44701T), isolated from a smear-ripened cheese.</title>
        <authorList>
            <consortium name="US DOE Joint Genome Institute (JGI-PGF)"/>
            <person name="Walter F."/>
            <person name="Albersmeier A."/>
            <person name="Kalinowski J."/>
            <person name="Ruckert C."/>
        </authorList>
    </citation>
    <scope>NUCLEOTIDE SEQUENCE</scope>
    <source>
        <strain evidence="2">JCM 3090</strain>
    </source>
</reference>
<dbReference type="Proteomes" id="UP000649739">
    <property type="component" value="Unassembled WGS sequence"/>
</dbReference>
<evidence type="ECO:0000256" key="1">
    <source>
        <dbReference type="SAM" id="Phobius"/>
    </source>
</evidence>
<evidence type="ECO:0008006" key="4">
    <source>
        <dbReference type="Google" id="ProtNLM"/>
    </source>
</evidence>
<evidence type="ECO:0000313" key="2">
    <source>
        <dbReference type="EMBL" id="GGJ80196.1"/>
    </source>
</evidence>